<dbReference type="EMBL" id="JAPFFF010000010">
    <property type="protein sequence ID" value="KAK8881184.1"/>
    <property type="molecule type" value="Genomic_DNA"/>
</dbReference>
<dbReference type="InterPro" id="IPR005225">
    <property type="entry name" value="Small_GTP-bd"/>
</dbReference>
<dbReference type="SMART" id="SM00175">
    <property type="entry name" value="RAB"/>
    <property type="match status" value="1"/>
</dbReference>
<reference evidence="3 4" key="1">
    <citation type="submission" date="2024-04" db="EMBL/GenBank/DDBJ databases">
        <title>Tritrichomonas musculus Genome.</title>
        <authorList>
            <person name="Alves-Ferreira E."/>
            <person name="Grigg M."/>
            <person name="Lorenzi H."/>
            <person name="Galac M."/>
        </authorList>
    </citation>
    <scope>NUCLEOTIDE SEQUENCE [LARGE SCALE GENOMIC DNA]</scope>
    <source>
        <strain evidence="3 4">EAF2021</strain>
    </source>
</reference>
<dbReference type="SMART" id="SM00173">
    <property type="entry name" value="RAS"/>
    <property type="match status" value="1"/>
</dbReference>
<keyword evidence="2" id="KW-0342">GTP-binding</keyword>
<dbReference type="CDD" id="cd00154">
    <property type="entry name" value="Rab"/>
    <property type="match status" value="1"/>
</dbReference>
<organism evidence="3 4">
    <name type="scientific">Tritrichomonas musculus</name>
    <dbReference type="NCBI Taxonomy" id="1915356"/>
    <lineage>
        <taxon>Eukaryota</taxon>
        <taxon>Metamonada</taxon>
        <taxon>Parabasalia</taxon>
        <taxon>Tritrichomonadida</taxon>
        <taxon>Tritrichomonadidae</taxon>
        <taxon>Tritrichomonas</taxon>
    </lineage>
</organism>
<keyword evidence="4" id="KW-1185">Reference proteome</keyword>
<dbReference type="PROSITE" id="PS51421">
    <property type="entry name" value="RAS"/>
    <property type="match status" value="1"/>
</dbReference>
<dbReference type="PROSITE" id="PS51419">
    <property type="entry name" value="RAB"/>
    <property type="match status" value="1"/>
</dbReference>
<dbReference type="PRINTS" id="PR00449">
    <property type="entry name" value="RASTRNSFRMNG"/>
</dbReference>
<dbReference type="SUPFAM" id="SSF52540">
    <property type="entry name" value="P-loop containing nucleoside triphosphate hydrolases"/>
    <property type="match status" value="1"/>
</dbReference>
<dbReference type="Gene3D" id="3.40.50.300">
    <property type="entry name" value="P-loop containing nucleotide triphosphate hydrolases"/>
    <property type="match status" value="1"/>
</dbReference>
<dbReference type="InterPro" id="IPR001806">
    <property type="entry name" value="Small_GTPase"/>
</dbReference>
<evidence type="ECO:0000313" key="4">
    <source>
        <dbReference type="Proteomes" id="UP001470230"/>
    </source>
</evidence>
<dbReference type="Pfam" id="PF00071">
    <property type="entry name" value="Ras"/>
    <property type="match status" value="1"/>
</dbReference>
<gene>
    <name evidence="3" type="ORF">M9Y10_003915</name>
</gene>
<comment type="caution">
    <text evidence="3">The sequence shown here is derived from an EMBL/GenBank/DDBJ whole genome shotgun (WGS) entry which is preliminary data.</text>
</comment>
<proteinExistence type="predicted"/>
<evidence type="ECO:0000256" key="2">
    <source>
        <dbReference type="ARBA" id="ARBA00023134"/>
    </source>
</evidence>
<keyword evidence="1" id="KW-0547">Nucleotide-binding</keyword>
<evidence type="ECO:0000313" key="3">
    <source>
        <dbReference type="EMBL" id="KAK8881184.1"/>
    </source>
</evidence>
<dbReference type="InterPro" id="IPR050227">
    <property type="entry name" value="Rab"/>
</dbReference>
<evidence type="ECO:0000256" key="1">
    <source>
        <dbReference type="ARBA" id="ARBA00022741"/>
    </source>
</evidence>
<dbReference type="PANTHER" id="PTHR47977">
    <property type="entry name" value="RAS-RELATED PROTEIN RAB"/>
    <property type="match status" value="1"/>
</dbReference>
<evidence type="ECO:0008006" key="5">
    <source>
        <dbReference type="Google" id="ProtNLM"/>
    </source>
</evidence>
<dbReference type="Proteomes" id="UP001470230">
    <property type="component" value="Unassembled WGS sequence"/>
</dbReference>
<dbReference type="InterPro" id="IPR027417">
    <property type="entry name" value="P-loop_NTPase"/>
</dbReference>
<protein>
    <recommendedName>
        <fullName evidence="5">Small GTP-binding protein</fullName>
    </recommendedName>
</protein>
<accession>A0ABR2JR61</accession>
<dbReference type="SMART" id="SM00174">
    <property type="entry name" value="RHO"/>
    <property type="match status" value="1"/>
</dbReference>
<sequence length="197" mass="21932">MNDKAHNFKVVIVGDVGVGKTCIFKCIRGDIFEENVLTTVGADKGIYHDDETISPVSLELWDTAGQEAYRNFLPIYFRGVQAALVVYSIDLKDSFDSIDYWVQELAKYSIKIIYLVENKSDIRGDNLAIPLISLEEGEKKATKLDVKFASVSAKTGSGVKDLFHCISQDCLNLKQNDTMSNNTSVDLNSNQQEKSCC</sequence>
<dbReference type="NCBIfam" id="TIGR00231">
    <property type="entry name" value="small_GTP"/>
    <property type="match status" value="1"/>
</dbReference>
<name>A0ABR2JR61_9EUKA</name>